<keyword evidence="7" id="KW-0238">DNA-binding</keyword>
<dbReference type="GeneID" id="111113932"/>
<organism evidence="11 12">
    <name type="scientific">Crassostrea virginica</name>
    <name type="common">Eastern oyster</name>
    <dbReference type="NCBI Taxonomy" id="6565"/>
    <lineage>
        <taxon>Eukaryota</taxon>
        <taxon>Metazoa</taxon>
        <taxon>Spiralia</taxon>
        <taxon>Lophotrochozoa</taxon>
        <taxon>Mollusca</taxon>
        <taxon>Bivalvia</taxon>
        <taxon>Autobranchia</taxon>
        <taxon>Pteriomorphia</taxon>
        <taxon>Ostreida</taxon>
        <taxon>Ostreoidea</taxon>
        <taxon>Ostreidae</taxon>
        <taxon>Crassostrea</taxon>
    </lineage>
</organism>
<dbReference type="PANTHER" id="PTHR33568:SF3">
    <property type="entry name" value="DNA-DIRECTED DNA POLYMERASE"/>
    <property type="match status" value="1"/>
</dbReference>
<dbReference type="InterPro" id="IPR012337">
    <property type="entry name" value="RNaseH-like_sf"/>
</dbReference>
<dbReference type="SUPFAM" id="SSF53098">
    <property type="entry name" value="Ribonuclease H-like"/>
    <property type="match status" value="1"/>
</dbReference>
<dbReference type="OrthoDB" id="6150532at2759"/>
<dbReference type="InterPro" id="IPR036397">
    <property type="entry name" value="RNaseH_sf"/>
</dbReference>
<evidence type="ECO:0000256" key="2">
    <source>
        <dbReference type="ARBA" id="ARBA00012417"/>
    </source>
</evidence>
<evidence type="ECO:0000256" key="6">
    <source>
        <dbReference type="ARBA" id="ARBA00022932"/>
    </source>
</evidence>
<sequence>MVITILFSLWQKSWAIRITAIIATWDKHISPNTARPALAVAHSVFPRPPVPPTELPFSAVDVRDFSKDNSIHVPNLCVAHRVYQHCNHLPVDEPCKRCETLRPRRHIFWGLQTLKEFMDWLFQTTPHPQGQASCLVHNNAIVIAHNFKVYDGQFILNYLVHTACITPTVIMNGTKILSMQALDLKFIDSYNYLPFAFAKMPSAFGLKELKKGYFPHFFNTEANQNYVGPYPAASFYSPDDMTSSTINALVKEEPFKEAITFASTANLAYLRGFMPKDSIAIIPNLVYHPARQFSLKASRWLSWLGRDLPIQHAWNGGEVQFGNFTVDGYDENTRTIYEFYGCYWHGCPICFPNLATETHPHRSQYTYQSLYELTLARELKLKEQGFQVVNLWEHEFDKQFQKDQVFQDFVRELECQPPFNPREALYGGRTNATRLYCCERDRRYVDVCSLYPYVVKYKPFPLGHPEIITEDF</sequence>
<dbReference type="GO" id="GO:0006260">
    <property type="term" value="P:DNA replication"/>
    <property type="evidence" value="ECO:0007669"/>
    <property type="project" value="UniProtKB-KW"/>
</dbReference>
<evidence type="ECO:0000256" key="1">
    <source>
        <dbReference type="ARBA" id="ARBA00005755"/>
    </source>
</evidence>
<dbReference type="EC" id="2.7.7.7" evidence="2"/>
<comment type="catalytic activity">
    <reaction evidence="8">
        <text>DNA(n) + a 2'-deoxyribonucleoside 5'-triphosphate = DNA(n+1) + diphosphate</text>
        <dbReference type="Rhea" id="RHEA:22508"/>
        <dbReference type="Rhea" id="RHEA-COMP:17339"/>
        <dbReference type="Rhea" id="RHEA-COMP:17340"/>
        <dbReference type="ChEBI" id="CHEBI:33019"/>
        <dbReference type="ChEBI" id="CHEBI:61560"/>
        <dbReference type="ChEBI" id="CHEBI:173112"/>
        <dbReference type="EC" id="2.7.7.7"/>
    </reaction>
</comment>
<evidence type="ECO:0000313" key="11">
    <source>
        <dbReference type="Proteomes" id="UP000694844"/>
    </source>
</evidence>
<evidence type="ECO:0000256" key="8">
    <source>
        <dbReference type="ARBA" id="ARBA00049244"/>
    </source>
</evidence>
<reference evidence="12" key="1">
    <citation type="submission" date="2025-08" db="UniProtKB">
        <authorList>
            <consortium name="RefSeq"/>
        </authorList>
    </citation>
    <scope>IDENTIFICATION</scope>
    <source>
        <tissue evidence="12">Whole sample</tissue>
    </source>
</reference>
<feature type="domain" description="DNA-directed DNA polymerase family B mitochondria/virus" evidence="10">
    <location>
        <begin position="422"/>
        <end position="469"/>
    </location>
</feature>
<dbReference type="Gene3D" id="3.40.960.10">
    <property type="entry name" value="VSR Endonuclease"/>
    <property type="match status" value="1"/>
</dbReference>
<keyword evidence="5" id="KW-0235">DNA replication</keyword>
<evidence type="ECO:0000256" key="3">
    <source>
        <dbReference type="ARBA" id="ARBA00022679"/>
    </source>
</evidence>
<dbReference type="KEGG" id="cvn:111113932"/>
<dbReference type="GO" id="GO:0003677">
    <property type="term" value="F:DNA binding"/>
    <property type="evidence" value="ECO:0007669"/>
    <property type="project" value="UniProtKB-KW"/>
</dbReference>
<accession>A0A8B8BYK9</accession>
<comment type="similarity">
    <text evidence="1">Belongs to the DNA polymerase type-B family.</text>
</comment>
<evidence type="ECO:0000256" key="5">
    <source>
        <dbReference type="ARBA" id="ARBA00022705"/>
    </source>
</evidence>
<evidence type="ECO:0000256" key="7">
    <source>
        <dbReference type="ARBA" id="ARBA00023125"/>
    </source>
</evidence>
<dbReference type="Pfam" id="PF03175">
    <property type="entry name" value="DNA_pol_B_2"/>
    <property type="match status" value="2"/>
</dbReference>
<protein>
    <recommendedName>
        <fullName evidence="2">DNA-directed DNA polymerase</fullName>
        <ecNumber evidence="2">2.7.7.7</ecNumber>
    </recommendedName>
</protein>
<evidence type="ECO:0000256" key="9">
    <source>
        <dbReference type="SAM" id="SignalP"/>
    </source>
</evidence>
<dbReference type="Proteomes" id="UP000694844">
    <property type="component" value="Chromosome 9"/>
</dbReference>
<keyword evidence="11" id="KW-1185">Reference proteome</keyword>
<proteinExistence type="inferred from homology"/>
<dbReference type="AlphaFoldDB" id="A0A8B8BYK9"/>
<evidence type="ECO:0000256" key="4">
    <source>
        <dbReference type="ARBA" id="ARBA00022695"/>
    </source>
</evidence>
<dbReference type="InterPro" id="IPR004868">
    <property type="entry name" value="DNA-dir_DNA_pol_B_mt/vir"/>
</dbReference>
<gene>
    <name evidence="12" type="primary">LOC111113932</name>
</gene>
<dbReference type="InterPro" id="IPR043502">
    <property type="entry name" value="DNA/RNA_pol_sf"/>
</dbReference>
<name>A0A8B8BYK9_CRAVI</name>
<keyword evidence="6" id="KW-0239">DNA-directed DNA polymerase</keyword>
<dbReference type="RefSeq" id="XP_022307934.1">
    <property type="nucleotide sequence ID" value="XM_022452226.1"/>
</dbReference>
<evidence type="ECO:0000259" key="10">
    <source>
        <dbReference type="Pfam" id="PF03175"/>
    </source>
</evidence>
<keyword evidence="9" id="KW-0732">Signal</keyword>
<keyword evidence="3" id="KW-0808">Transferase</keyword>
<feature type="domain" description="DNA-directed DNA polymerase family B mitochondria/virus" evidence="10">
    <location>
        <begin position="137"/>
        <end position="244"/>
    </location>
</feature>
<dbReference type="SUPFAM" id="SSF56672">
    <property type="entry name" value="DNA/RNA polymerases"/>
    <property type="match status" value="1"/>
</dbReference>
<dbReference type="PANTHER" id="PTHR33568">
    <property type="entry name" value="DNA POLYMERASE"/>
    <property type="match status" value="1"/>
</dbReference>
<dbReference type="GO" id="GO:0000166">
    <property type="term" value="F:nucleotide binding"/>
    <property type="evidence" value="ECO:0007669"/>
    <property type="project" value="InterPro"/>
</dbReference>
<evidence type="ECO:0000313" key="12">
    <source>
        <dbReference type="RefSeq" id="XP_022307934.1"/>
    </source>
</evidence>
<keyword evidence="4" id="KW-0548">Nucleotidyltransferase</keyword>
<feature type="signal peptide" evidence="9">
    <location>
        <begin position="1"/>
        <end position="15"/>
    </location>
</feature>
<dbReference type="Gene3D" id="3.30.420.10">
    <property type="entry name" value="Ribonuclease H-like superfamily/Ribonuclease H"/>
    <property type="match status" value="1"/>
</dbReference>
<dbReference type="GO" id="GO:0003887">
    <property type="term" value="F:DNA-directed DNA polymerase activity"/>
    <property type="evidence" value="ECO:0007669"/>
    <property type="project" value="UniProtKB-KW"/>
</dbReference>
<feature type="chain" id="PRO_5034955901" description="DNA-directed DNA polymerase" evidence="9">
    <location>
        <begin position="16"/>
        <end position="472"/>
    </location>
</feature>